<name>A0A0R0GE63_SOYBN</name>
<reference evidence="2" key="2">
    <citation type="submission" date="2018-02" db="UniProtKB">
        <authorList>
            <consortium name="EnsemblPlants"/>
        </authorList>
    </citation>
    <scope>IDENTIFICATION</scope>
    <source>
        <strain evidence="2">Williams 82</strain>
    </source>
</reference>
<proteinExistence type="predicted"/>
<accession>A0A0R0GE63</accession>
<dbReference type="Proteomes" id="UP000008827">
    <property type="component" value="Chromosome 15"/>
</dbReference>
<dbReference type="EMBL" id="CM000848">
    <property type="protein sequence ID" value="KRH13971.1"/>
    <property type="molecule type" value="Genomic_DNA"/>
</dbReference>
<dbReference type="InParanoid" id="A0A0R0GE63"/>
<organism evidence="1">
    <name type="scientific">Glycine max</name>
    <name type="common">Soybean</name>
    <name type="synonym">Glycine hispida</name>
    <dbReference type="NCBI Taxonomy" id="3847"/>
    <lineage>
        <taxon>Eukaryota</taxon>
        <taxon>Viridiplantae</taxon>
        <taxon>Streptophyta</taxon>
        <taxon>Embryophyta</taxon>
        <taxon>Tracheophyta</taxon>
        <taxon>Spermatophyta</taxon>
        <taxon>Magnoliopsida</taxon>
        <taxon>eudicotyledons</taxon>
        <taxon>Gunneridae</taxon>
        <taxon>Pentapetalae</taxon>
        <taxon>rosids</taxon>
        <taxon>fabids</taxon>
        <taxon>Fabales</taxon>
        <taxon>Fabaceae</taxon>
        <taxon>Papilionoideae</taxon>
        <taxon>50 kb inversion clade</taxon>
        <taxon>NPAAA clade</taxon>
        <taxon>indigoferoid/millettioid clade</taxon>
        <taxon>Phaseoleae</taxon>
        <taxon>Glycine</taxon>
        <taxon>Glycine subgen. Soja</taxon>
    </lineage>
</organism>
<keyword evidence="3" id="KW-1185">Reference proteome</keyword>
<dbReference type="EnsemblPlants" id="KRH13971">
    <property type="protein sequence ID" value="KRH13971"/>
    <property type="gene ID" value="GLYMA_15G275800"/>
</dbReference>
<evidence type="ECO:0000313" key="3">
    <source>
        <dbReference type="Proteomes" id="UP000008827"/>
    </source>
</evidence>
<evidence type="ECO:0000313" key="2">
    <source>
        <dbReference type="EnsemblPlants" id="KRH13971"/>
    </source>
</evidence>
<evidence type="ECO:0000313" key="1">
    <source>
        <dbReference type="EMBL" id="KRH13971.1"/>
    </source>
</evidence>
<gene>
    <name evidence="1" type="ORF">GLYMA_15G275800</name>
</gene>
<protein>
    <submittedName>
        <fullName evidence="1 2">Uncharacterized protein</fullName>
    </submittedName>
</protein>
<dbReference type="Gramene" id="KRH13971">
    <property type="protein sequence ID" value="KRH13971"/>
    <property type="gene ID" value="GLYMA_15G275800"/>
</dbReference>
<dbReference type="AlphaFoldDB" id="A0A0R0GE63"/>
<reference evidence="1 2" key="1">
    <citation type="journal article" date="2010" name="Nature">
        <title>Genome sequence of the palaeopolyploid soybean.</title>
        <authorList>
            <person name="Schmutz J."/>
            <person name="Cannon S.B."/>
            <person name="Schlueter J."/>
            <person name="Ma J."/>
            <person name="Mitros T."/>
            <person name="Nelson W."/>
            <person name="Hyten D.L."/>
            <person name="Song Q."/>
            <person name="Thelen J.J."/>
            <person name="Cheng J."/>
            <person name="Xu D."/>
            <person name="Hellsten U."/>
            <person name="May G.D."/>
            <person name="Yu Y."/>
            <person name="Sakurai T."/>
            <person name="Umezawa T."/>
            <person name="Bhattacharyya M.K."/>
            <person name="Sandhu D."/>
            <person name="Valliyodan B."/>
            <person name="Lindquist E."/>
            <person name="Peto M."/>
            <person name="Grant D."/>
            <person name="Shu S."/>
            <person name="Goodstein D."/>
            <person name="Barry K."/>
            <person name="Futrell-Griggs M."/>
            <person name="Abernathy B."/>
            <person name="Du J."/>
            <person name="Tian Z."/>
            <person name="Zhu L."/>
            <person name="Gill N."/>
            <person name="Joshi T."/>
            <person name="Libault M."/>
            <person name="Sethuraman A."/>
            <person name="Zhang X.-C."/>
            <person name="Shinozaki K."/>
            <person name="Nguyen H.T."/>
            <person name="Wing R.A."/>
            <person name="Cregan P."/>
            <person name="Specht J."/>
            <person name="Grimwood J."/>
            <person name="Rokhsar D."/>
            <person name="Stacey G."/>
            <person name="Shoemaker R.C."/>
            <person name="Jackson S.A."/>
        </authorList>
    </citation>
    <scope>NUCLEOTIDE SEQUENCE [LARGE SCALE GENOMIC DNA]</scope>
    <source>
        <strain evidence="2">cv. Williams 82</strain>
        <tissue evidence="1">Callus</tissue>
    </source>
</reference>
<sequence length="33" mass="3439">MTFSSLVLYGGGSKLCMLAKRSPRPDCGFATGS</sequence>
<reference evidence="1" key="3">
    <citation type="submission" date="2018-07" db="EMBL/GenBank/DDBJ databases">
        <title>WGS assembly of Glycine max.</title>
        <authorList>
            <person name="Schmutz J."/>
            <person name="Cannon S."/>
            <person name="Schlueter J."/>
            <person name="Ma J."/>
            <person name="Mitros T."/>
            <person name="Nelson W."/>
            <person name="Hyten D."/>
            <person name="Song Q."/>
            <person name="Thelen J."/>
            <person name="Cheng J."/>
            <person name="Xu D."/>
            <person name="Hellsten U."/>
            <person name="May G."/>
            <person name="Yu Y."/>
            <person name="Sakurai T."/>
            <person name="Umezawa T."/>
            <person name="Bhattacharyya M."/>
            <person name="Sandhu D."/>
            <person name="Valliyodan B."/>
            <person name="Lindquist E."/>
            <person name="Peto M."/>
            <person name="Grant D."/>
            <person name="Shu S."/>
            <person name="Goodstein D."/>
            <person name="Barry K."/>
            <person name="Futrell-Griggs M."/>
            <person name="Abernathy B."/>
            <person name="Du J."/>
            <person name="Tian Z."/>
            <person name="Zhu L."/>
            <person name="Gill N."/>
            <person name="Joshi T."/>
            <person name="Libault M."/>
            <person name="Sethuraman A."/>
            <person name="Zhang X."/>
            <person name="Shinozaki K."/>
            <person name="Nguyen H."/>
            <person name="Wing R."/>
            <person name="Cregan P."/>
            <person name="Specht J."/>
            <person name="Grimwood J."/>
            <person name="Rokhsar D."/>
            <person name="Stacey G."/>
            <person name="Shoemaker R."/>
            <person name="Jackson S."/>
        </authorList>
    </citation>
    <scope>NUCLEOTIDE SEQUENCE</scope>
    <source>
        <tissue evidence="1">Callus</tissue>
    </source>
</reference>